<name>A0A9Q0I0C2_9POAL</name>
<comment type="subcellular location">
    <subcellularLocation>
        <location evidence="1">Membrane</location>
        <topology evidence="1">Single-pass membrane protein</topology>
    </subcellularLocation>
</comment>
<evidence type="ECO:0000256" key="5">
    <source>
        <dbReference type="ARBA" id="ARBA00023136"/>
    </source>
</evidence>
<dbReference type="GO" id="GO:0016020">
    <property type="term" value="C:membrane"/>
    <property type="evidence" value="ECO:0007669"/>
    <property type="project" value="UniProtKB-SubCell"/>
</dbReference>
<comment type="caution">
    <text evidence="6">The sequence shown here is derived from an EMBL/GenBank/DDBJ whole genome shotgun (WGS) entry which is preliminary data.</text>
</comment>
<proteinExistence type="predicted"/>
<sequence length="126" mass="13977">MVLLELISGRRNSEQLEGGHVDYFPLLAAVKLHEGHVISLLDHHLNGDANLEEVERVCKVACWCIQNEEHNQPTMGQLVQILEGILELGIPPIPRSLKALTEDTTSLIFFLESILLESNVPVSSDS</sequence>
<protein>
    <submittedName>
        <fullName evidence="6">Uncharacterized protein</fullName>
    </submittedName>
</protein>
<organism evidence="6 7">
    <name type="scientific">Rhynchospora breviuscula</name>
    <dbReference type="NCBI Taxonomy" id="2022672"/>
    <lineage>
        <taxon>Eukaryota</taxon>
        <taxon>Viridiplantae</taxon>
        <taxon>Streptophyta</taxon>
        <taxon>Embryophyta</taxon>
        <taxon>Tracheophyta</taxon>
        <taxon>Spermatophyta</taxon>
        <taxon>Magnoliopsida</taxon>
        <taxon>Liliopsida</taxon>
        <taxon>Poales</taxon>
        <taxon>Cyperaceae</taxon>
        <taxon>Cyperoideae</taxon>
        <taxon>Rhynchosporeae</taxon>
        <taxon>Rhynchospora</taxon>
    </lineage>
</organism>
<dbReference type="Gene3D" id="1.10.510.10">
    <property type="entry name" value="Transferase(Phosphotransferase) domain 1"/>
    <property type="match status" value="1"/>
</dbReference>
<keyword evidence="4" id="KW-1133">Transmembrane helix</keyword>
<dbReference type="Proteomes" id="UP001151287">
    <property type="component" value="Unassembled WGS sequence"/>
</dbReference>
<evidence type="ECO:0000256" key="3">
    <source>
        <dbReference type="ARBA" id="ARBA00022729"/>
    </source>
</evidence>
<evidence type="ECO:0000313" key="6">
    <source>
        <dbReference type="EMBL" id="KAJ1703978.1"/>
    </source>
</evidence>
<dbReference type="OrthoDB" id="5857966at2759"/>
<dbReference type="PANTHER" id="PTHR47974">
    <property type="entry name" value="OS07G0415500 PROTEIN"/>
    <property type="match status" value="1"/>
</dbReference>
<dbReference type="EMBL" id="JAMQYH010000001">
    <property type="protein sequence ID" value="KAJ1703978.1"/>
    <property type="molecule type" value="Genomic_DNA"/>
</dbReference>
<dbReference type="PANTHER" id="PTHR47974:SF19">
    <property type="entry name" value="RECEPTOR-LIKE SERINE_THREONINE-PROTEIN KINASE"/>
    <property type="match status" value="1"/>
</dbReference>
<evidence type="ECO:0000256" key="1">
    <source>
        <dbReference type="ARBA" id="ARBA00004167"/>
    </source>
</evidence>
<keyword evidence="2" id="KW-0812">Transmembrane</keyword>
<keyword evidence="3" id="KW-0732">Signal</keyword>
<evidence type="ECO:0000313" key="7">
    <source>
        <dbReference type="Proteomes" id="UP001151287"/>
    </source>
</evidence>
<gene>
    <name evidence="6" type="ORF">LUZ63_003757</name>
</gene>
<dbReference type="AlphaFoldDB" id="A0A9Q0I0C2"/>
<reference evidence="6" key="1">
    <citation type="journal article" date="2022" name="Cell">
        <title>Repeat-based holocentromeres influence genome architecture and karyotype evolution.</title>
        <authorList>
            <person name="Hofstatter P.G."/>
            <person name="Thangavel G."/>
            <person name="Lux T."/>
            <person name="Neumann P."/>
            <person name="Vondrak T."/>
            <person name="Novak P."/>
            <person name="Zhang M."/>
            <person name="Costa L."/>
            <person name="Castellani M."/>
            <person name="Scott A."/>
            <person name="Toegelov H."/>
            <person name="Fuchs J."/>
            <person name="Mata-Sucre Y."/>
            <person name="Dias Y."/>
            <person name="Vanzela A.L.L."/>
            <person name="Huettel B."/>
            <person name="Almeida C.C.S."/>
            <person name="Simkova H."/>
            <person name="Souza G."/>
            <person name="Pedrosa-Harand A."/>
            <person name="Macas J."/>
            <person name="Mayer K.F.X."/>
            <person name="Houben A."/>
            <person name="Marques A."/>
        </authorList>
    </citation>
    <scope>NUCLEOTIDE SEQUENCE</scope>
    <source>
        <strain evidence="6">RhyBre1mFocal</strain>
    </source>
</reference>
<evidence type="ECO:0000256" key="2">
    <source>
        <dbReference type="ARBA" id="ARBA00022692"/>
    </source>
</evidence>
<accession>A0A9Q0I0C2</accession>
<evidence type="ECO:0000256" key="4">
    <source>
        <dbReference type="ARBA" id="ARBA00022989"/>
    </source>
</evidence>
<keyword evidence="5" id="KW-0472">Membrane</keyword>
<keyword evidence="7" id="KW-1185">Reference proteome</keyword>